<feature type="signal peptide" evidence="1">
    <location>
        <begin position="1"/>
        <end position="28"/>
    </location>
</feature>
<dbReference type="Proteomes" id="UP000326505">
    <property type="component" value="Chromosome"/>
</dbReference>
<gene>
    <name evidence="4" type="ORF">CP982_05230</name>
    <name evidence="3" type="ORF">FHS40_000497</name>
</gene>
<sequence length="180" mass="19593">MRAHKRPAVFAAALAAIFATAAAPGAGAADRPAPEQRAPRVGPFQIKNHGVGRCLGFPAGDDRMRVWNCTSEPYQLWDLIADGRGAYHVATRGDGRCLAGWAQGPERWATWLSDCDRSFTNEDQLWYVHPAHSAEPATIANLFGRVLEPDRAWGGANEAPVVIHSPDGRPNQQWTLVYGP</sequence>
<evidence type="ECO:0000313" key="5">
    <source>
        <dbReference type="Proteomes" id="UP000326505"/>
    </source>
</evidence>
<proteinExistence type="predicted"/>
<protein>
    <recommendedName>
        <fullName evidence="2">Ricin B lectin domain-containing protein</fullName>
    </recommendedName>
</protein>
<keyword evidence="6" id="KW-1185">Reference proteome</keyword>
<reference evidence="3 6" key="2">
    <citation type="submission" date="2020-08" db="EMBL/GenBank/DDBJ databases">
        <title>Genomic Encyclopedia of Type Strains, Phase III (KMG-III): the genomes of soil and plant-associated and newly described type strains.</title>
        <authorList>
            <person name="Whitman W."/>
        </authorList>
    </citation>
    <scope>NUCLEOTIDE SEQUENCE [LARGE SCALE GENOMIC DNA]</scope>
    <source>
        <strain evidence="3 6">CECT 3146</strain>
    </source>
</reference>
<name>A0A5P2WZH3_STRST</name>
<evidence type="ECO:0000259" key="2">
    <source>
        <dbReference type="SMART" id="SM00458"/>
    </source>
</evidence>
<accession>A0A5P2WZH3</accession>
<dbReference type="RefSeq" id="WP_150509389.1">
    <property type="nucleotide sequence ID" value="NZ_BMSQ01000003.1"/>
</dbReference>
<feature type="domain" description="Ricin B lectin" evidence="2">
    <location>
        <begin position="42"/>
        <end position="177"/>
    </location>
</feature>
<evidence type="ECO:0000256" key="1">
    <source>
        <dbReference type="SAM" id="SignalP"/>
    </source>
</evidence>
<organism evidence="4 5">
    <name type="scientific">Streptomyces spectabilis</name>
    <dbReference type="NCBI Taxonomy" id="68270"/>
    <lineage>
        <taxon>Bacteria</taxon>
        <taxon>Bacillati</taxon>
        <taxon>Actinomycetota</taxon>
        <taxon>Actinomycetes</taxon>
        <taxon>Kitasatosporales</taxon>
        <taxon>Streptomycetaceae</taxon>
        <taxon>Streptomyces</taxon>
    </lineage>
</organism>
<dbReference type="SMART" id="SM00458">
    <property type="entry name" value="RICIN"/>
    <property type="match status" value="1"/>
</dbReference>
<evidence type="ECO:0000313" key="4">
    <source>
        <dbReference type="EMBL" id="QEV58187.1"/>
    </source>
</evidence>
<dbReference type="InterPro" id="IPR000772">
    <property type="entry name" value="Ricin_B_lectin"/>
</dbReference>
<dbReference type="KEGG" id="sspb:CP982_05230"/>
<dbReference type="InterPro" id="IPR035992">
    <property type="entry name" value="Ricin_B-like_lectins"/>
</dbReference>
<dbReference type="EMBL" id="CP023690">
    <property type="protein sequence ID" value="QEV58187.1"/>
    <property type="molecule type" value="Genomic_DNA"/>
</dbReference>
<dbReference type="AlphaFoldDB" id="A0A5P2WZH3"/>
<keyword evidence="1" id="KW-0732">Signal</keyword>
<dbReference type="Gene3D" id="2.80.10.50">
    <property type="match status" value="1"/>
</dbReference>
<evidence type="ECO:0000313" key="6">
    <source>
        <dbReference type="Proteomes" id="UP000549009"/>
    </source>
</evidence>
<dbReference type="CDD" id="cd00161">
    <property type="entry name" value="beta-trefoil_Ricin-like"/>
    <property type="match status" value="1"/>
</dbReference>
<dbReference type="EMBL" id="JACHJD010000001">
    <property type="protein sequence ID" value="MBB5101444.1"/>
    <property type="molecule type" value="Genomic_DNA"/>
</dbReference>
<dbReference type="SUPFAM" id="SSF50370">
    <property type="entry name" value="Ricin B-like lectins"/>
    <property type="match status" value="1"/>
</dbReference>
<evidence type="ECO:0000313" key="3">
    <source>
        <dbReference type="EMBL" id="MBB5101444.1"/>
    </source>
</evidence>
<feature type="chain" id="PRO_5044623013" description="Ricin B lectin domain-containing protein" evidence="1">
    <location>
        <begin position="29"/>
        <end position="180"/>
    </location>
</feature>
<dbReference type="PROSITE" id="PS50231">
    <property type="entry name" value="RICIN_B_LECTIN"/>
    <property type="match status" value="1"/>
</dbReference>
<dbReference type="Proteomes" id="UP000549009">
    <property type="component" value="Unassembled WGS sequence"/>
</dbReference>
<reference evidence="4 5" key="1">
    <citation type="submission" date="2017-09" db="EMBL/GenBank/DDBJ databases">
        <authorList>
            <person name="Lee N."/>
            <person name="Cho B.-K."/>
        </authorList>
    </citation>
    <scope>NUCLEOTIDE SEQUENCE [LARGE SCALE GENOMIC DNA]</scope>
    <source>
        <strain evidence="4 5">ATCC 27465</strain>
    </source>
</reference>
<dbReference type="Pfam" id="PF00652">
    <property type="entry name" value="Ricin_B_lectin"/>
    <property type="match status" value="1"/>
</dbReference>
<dbReference type="OrthoDB" id="3534750at2"/>